<dbReference type="RefSeq" id="WP_111645457.1">
    <property type="nucleotide sequence ID" value="NZ_QLMH01000008.1"/>
</dbReference>
<evidence type="ECO:0000256" key="8">
    <source>
        <dbReference type="RuleBase" id="RU366074"/>
    </source>
</evidence>
<organism evidence="10 11">
    <name type="scientific">Paranoxybacillus vitaminiphilus</name>
    <dbReference type="NCBI Taxonomy" id="581036"/>
    <lineage>
        <taxon>Bacteria</taxon>
        <taxon>Bacillati</taxon>
        <taxon>Bacillota</taxon>
        <taxon>Bacilli</taxon>
        <taxon>Bacillales</taxon>
        <taxon>Anoxybacillaceae</taxon>
        <taxon>Paranoxybacillus</taxon>
    </lineage>
</organism>
<keyword evidence="3 7" id="KW-0521">NADP</keyword>
<gene>
    <name evidence="10" type="ORF">B0I26_108105</name>
</gene>
<dbReference type="PANTHER" id="PTHR42760:SF133">
    <property type="entry name" value="3-OXOACYL-[ACYL-CARRIER-PROTEIN] REDUCTASE"/>
    <property type="match status" value="1"/>
</dbReference>
<sequence>MRLQGKTAVITGGANGIGLEAAALFAREGAKVAIVDFDAATGEKRAEELKKQGLQAAFFQVDVAERISVDKMVEDVVNHFETIDILVNNAGITRDALLTKMSEEQFQQVLDVNLKGVFNCTQAVVPYMIAKGKGKIINTSSVSGVYGNVGQTNYAAAKAAVIGVTKTWAKELGRKGINVNAVAPGFTETTMTAKVPEKILNQIVTMIPLQRLGKPSDIAYAYLYLASDESNYVNGTVLHVDGGIMM</sequence>
<accession>A0A327YCZ5</accession>
<evidence type="ECO:0000256" key="1">
    <source>
        <dbReference type="ARBA" id="ARBA00006484"/>
    </source>
</evidence>
<comment type="function">
    <text evidence="8">Catalyzes the NADPH-dependent reduction of beta-ketoacyl-ACP substrates to beta-hydroxyacyl-ACP products, the first reductive step in the elongation cycle of fatty acid biosynthesis.</text>
</comment>
<evidence type="ECO:0000256" key="2">
    <source>
        <dbReference type="ARBA" id="ARBA00012948"/>
    </source>
</evidence>
<dbReference type="GO" id="GO:0048038">
    <property type="term" value="F:quinone binding"/>
    <property type="evidence" value="ECO:0007669"/>
    <property type="project" value="TreeGrafter"/>
</dbReference>
<evidence type="ECO:0000256" key="5">
    <source>
        <dbReference type="ARBA" id="ARBA00048508"/>
    </source>
</evidence>
<dbReference type="GO" id="GO:0004316">
    <property type="term" value="F:3-oxoacyl-[acyl-carrier-protein] reductase (NADPH) activity"/>
    <property type="evidence" value="ECO:0007669"/>
    <property type="project" value="UniProtKB-UniRule"/>
</dbReference>
<dbReference type="SMART" id="SM00822">
    <property type="entry name" value="PKS_KR"/>
    <property type="match status" value="1"/>
</dbReference>
<comment type="similarity">
    <text evidence="1 8">Belongs to the short-chain dehydrogenases/reductases (SDR) family.</text>
</comment>
<keyword evidence="11" id="KW-1185">Reference proteome</keyword>
<dbReference type="InterPro" id="IPR011284">
    <property type="entry name" value="3oxo_ACP_reduc"/>
</dbReference>
<evidence type="ECO:0000259" key="9">
    <source>
        <dbReference type="SMART" id="SM00822"/>
    </source>
</evidence>
<dbReference type="OrthoDB" id="9803333at2"/>
<feature type="domain" description="Ketoreductase" evidence="9">
    <location>
        <begin position="6"/>
        <end position="185"/>
    </location>
</feature>
<dbReference type="Gene3D" id="3.40.50.720">
    <property type="entry name" value="NAD(P)-binding Rossmann-like Domain"/>
    <property type="match status" value="1"/>
</dbReference>
<feature type="active site" description="Proton acceptor" evidence="6">
    <location>
        <position position="154"/>
    </location>
</feature>
<dbReference type="EC" id="1.1.1.100" evidence="2 8"/>
<dbReference type="GO" id="GO:0006633">
    <property type="term" value="P:fatty acid biosynthetic process"/>
    <property type="evidence" value="ECO:0007669"/>
    <property type="project" value="UniProtKB-UniPathway"/>
</dbReference>
<dbReference type="InterPro" id="IPR057326">
    <property type="entry name" value="KR_dom"/>
</dbReference>
<dbReference type="PROSITE" id="PS00061">
    <property type="entry name" value="ADH_SHORT"/>
    <property type="match status" value="1"/>
</dbReference>
<dbReference type="InterPro" id="IPR002347">
    <property type="entry name" value="SDR_fam"/>
</dbReference>
<dbReference type="UniPathway" id="UPA00094"/>
<keyword evidence="8" id="KW-0444">Lipid biosynthesis</keyword>
<evidence type="ECO:0000313" key="11">
    <source>
        <dbReference type="Proteomes" id="UP000248555"/>
    </source>
</evidence>
<dbReference type="SUPFAM" id="SSF51735">
    <property type="entry name" value="NAD(P)-binding Rossmann-fold domains"/>
    <property type="match status" value="1"/>
</dbReference>
<keyword evidence="8" id="KW-0276">Fatty acid metabolism</keyword>
<dbReference type="AlphaFoldDB" id="A0A327YCZ5"/>
<feature type="binding site" evidence="7">
    <location>
        <begin position="154"/>
        <end position="158"/>
    </location>
    <ligand>
        <name>NADP(+)</name>
        <dbReference type="ChEBI" id="CHEBI:58349"/>
    </ligand>
</feature>
<comment type="subunit">
    <text evidence="8">Homotetramer.</text>
</comment>
<dbReference type="NCBIfam" id="TIGR01830">
    <property type="entry name" value="3oxo_ACP_reduc"/>
    <property type="match status" value="1"/>
</dbReference>
<dbReference type="PRINTS" id="PR00080">
    <property type="entry name" value="SDRFAMILY"/>
</dbReference>
<dbReference type="PRINTS" id="PR00081">
    <property type="entry name" value="GDHRDH"/>
</dbReference>
<dbReference type="PANTHER" id="PTHR42760">
    <property type="entry name" value="SHORT-CHAIN DEHYDROGENASES/REDUCTASES FAMILY MEMBER"/>
    <property type="match status" value="1"/>
</dbReference>
<dbReference type="Proteomes" id="UP000248555">
    <property type="component" value="Unassembled WGS sequence"/>
</dbReference>
<proteinExistence type="inferred from homology"/>
<name>A0A327YCZ5_9BACL</name>
<dbReference type="InterPro" id="IPR020904">
    <property type="entry name" value="Sc_DH/Rdtase_CS"/>
</dbReference>
<keyword evidence="8" id="KW-0275">Fatty acid biosynthesis</keyword>
<dbReference type="CDD" id="cd05333">
    <property type="entry name" value="BKR_SDR_c"/>
    <property type="match status" value="1"/>
</dbReference>
<protein>
    <recommendedName>
        <fullName evidence="2 8">3-oxoacyl-[acyl-carrier-protein] reductase</fullName>
        <ecNumber evidence="2 8">1.1.1.100</ecNumber>
    </recommendedName>
</protein>
<dbReference type="InterPro" id="IPR036291">
    <property type="entry name" value="NAD(P)-bd_dom_sf"/>
</dbReference>
<dbReference type="GO" id="GO:0051287">
    <property type="term" value="F:NAD binding"/>
    <property type="evidence" value="ECO:0007669"/>
    <property type="project" value="UniProtKB-UniRule"/>
</dbReference>
<feature type="binding site" evidence="7">
    <location>
        <position position="89"/>
    </location>
    <ligand>
        <name>NADP(+)</name>
        <dbReference type="ChEBI" id="CHEBI:58349"/>
    </ligand>
</feature>
<reference evidence="10 11" key="1">
    <citation type="submission" date="2018-06" db="EMBL/GenBank/DDBJ databases">
        <title>Genomic Encyclopedia of Type Strains, Phase III (KMG-III): the genomes of soil and plant-associated and newly described type strains.</title>
        <authorList>
            <person name="Whitman W."/>
        </authorList>
    </citation>
    <scope>NUCLEOTIDE SEQUENCE [LARGE SCALE GENOMIC DNA]</scope>
    <source>
        <strain evidence="10 11">CGMCC 1.8979</strain>
    </source>
</reference>
<keyword evidence="8" id="KW-0443">Lipid metabolism</keyword>
<evidence type="ECO:0000256" key="3">
    <source>
        <dbReference type="ARBA" id="ARBA00022857"/>
    </source>
</evidence>
<comment type="catalytic activity">
    <reaction evidence="5 8">
        <text>a (3R)-hydroxyacyl-[ACP] + NADP(+) = a 3-oxoacyl-[ACP] + NADPH + H(+)</text>
        <dbReference type="Rhea" id="RHEA:17397"/>
        <dbReference type="Rhea" id="RHEA-COMP:9916"/>
        <dbReference type="Rhea" id="RHEA-COMP:9945"/>
        <dbReference type="ChEBI" id="CHEBI:15378"/>
        <dbReference type="ChEBI" id="CHEBI:57783"/>
        <dbReference type="ChEBI" id="CHEBI:58349"/>
        <dbReference type="ChEBI" id="CHEBI:78776"/>
        <dbReference type="ChEBI" id="CHEBI:78827"/>
        <dbReference type="EC" id="1.1.1.100"/>
    </reaction>
</comment>
<dbReference type="EMBL" id="QLMH01000008">
    <property type="protein sequence ID" value="RAK18930.1"/>
    <property type="molecule type" value="Genomic_DNA"/>
</dbReference>
<dbReference type="NCBIfam" id="NF005559">
    <property type="entry name" value="PRK07231.1"/>
    <property type="match status" value="1"/>
</dbReference>
<evidence type="ECO:0000256" key="4">
    <source>
        <dbReference type="ARBA" id="ARBA00023002"/>
    </source>
</evidence>
<dbReference type="FunFam" id="3.40.50.720:FF:000115">
    <property type="entry name" value="3-oxoacyl-[acyl-carrier-protein] reductase FabG"/>
    <property type="match status" value="1"/>
</dbReference>
<comment type="pathway">
    <text evidence="8">Lipid metabolism; fatty acid biosynthesis.</text>
</comment>
<evidence type="ECO:0000256" key="7">
    <source>
        <dbReference type="PIRSR" id="PIRSR611284-2"/>
    </source>
</evidence>
<dbReference type="Pfam" id="PF13561">
    <property type="entry name" value="adh_short_C2"/>
    <property type="match status" value="1"/>
</dbReference>
<dbReference type="NCBIfam" id="NF009466">
    <property type="entry name" value="PRK12826.1-2"/>
    <property type="match status" value="1"/>
</dbReference>
<evidence type="ECO:0000313" key="10">
    <source>
        <dbReference type="EMBL" id="RAK18930.1"/>
    </source>
</evidence>
<keyword evidence="4 8" id="KW-0560">Oxidoreductase</keyword>
<dbReference type="NCBIfam" id="NF004198">
    <property type="entry name" value="PRK05653.1-3"/>
    <property type="match status" value="1"/>
</dbReference>
<comment type="caution">
    <text evidence="10">The sequence shown here is derived from an EMBL/GenBank/DDBJ whole genome shotgun (WGS) entry which is preliminary data.</text>
</comment>
<evidence type="ECO:0000256" key="6">
    <source>
        <dbReference type="PIRSR" id="PIRSR611284-1"/>
    </source>
</evidence>